<dbReference type="Gene3D" id="1.10.10.60">
    <property type="entry name" value="Homeodomain-like"/>
    <property type="match status" value="1"/>
</dbReference>
<evidence type="ECO:0000313" key="3">
    <source>
        <dbReference type="EMBL" id="RHG60461.1"/>
    </source>
</evidence>
<dbReference type="AlphaFoldDB" id="A0A414UC72"/>
<protein>
    <recommendedName>
        <fullName evidence="1">DNA binding HTH domain-containing protein</fullName>
    </recommendedName>
</protein>
<dbReference type="InterPro" id="IPR002197">
    <property type="entry name" value="HTH_Fis"/>
</dbReference>
<dbReference type="EMBL" id="QRIM01000008">
    <property type="protein sequence ID" value="RHG60461.1"/>
    <property type="molecule type" value="Genomic_DNA"/>
</dbReference>
<sequence>MELSEILERCHGNRNLAAKELGISTTTLWRRMKKYGVEAKYDE</sequence>
<dbReference type="InterPro" id="IPR009057">
    <property type="entry name" value="Homeodomain-like_sf"/>
</dbReference>
<evidence type="ECO:0000313" key="2">
    <source>
        <dbReference type="EMBL" id="RGT92375.1"/>
    </source>
</evidence>
<dbReference type="Proteomes" id="UP000283360">
    <property type="component" value="Unassembled WGS sequence"/>
</dbReference>
<evidence type="ECO:0000313" key="5">
    <source>
        <dbReference type="Proteomes" id="UP000286595"/>
    </source>
</evidence>
<dbReference type="EMBL" id="QRXJ01000002">
    <property type="protein sequence ID" value="RGT92375.1"/>
    <property type="molecule type" value="Genomic_DNA"/>
</dbReference>
<reference evidence="4 5" key="1">
    <citation type="submission" date="2018-08" db="EMBL/GenBank/DDBJ databases">
        <title>A genome reference for cultivated species of the human gut microbiota.</title>
        <authorList>
            <person name="Zou Y."/>
            <person name="Xue W."/>
            <person name="Luo G."/>
        </authorList>
    </citation>
    <scope>NUCLEOTIDE SEQUENCE [LARGE SCALE GENOMIC DNA]</scope>
    <source>
        <strain evidence="2 4">AF18-12LB</strain>
        <strain evidence="3 5">AM22-12LB</strain>
    </source>
</reference>
<accession>A0A414UC72</accession>
<dbReference type="PRINTS" id="PR01590">
    <property type="entry name" value="HTHFIS"/>
</dbReference>
<dbReference type="RefSeq" id="WP_117834335.1">
    <property type="nucleotide sequence ID" value="NZ_JADMWX010000001.1"/>
</dbReference>
<name>A0A414UC72_9FIRM</name>
<gene>
    <name evidence="3" type="ORF">DW252_08385</name>
    <name evidence="2" type="ORF">DWX03_01785</name>
</gene>
<feature type="domain" description="DNA binding HTH" evidence="1">
    <location>
        <begin position="3"/>
        <end position="35"/>
    </location>
</feature>
<keyword evidence="4" id="KW-1185">Reference proteome</keyword>
<evidence type="ECO:0000313" key="4">
    <source>
        <dbReference type="Proteomes" id="UP000283360"/>
    </source>
</evidence>
<evidence type="ECO:0000259" key="1">
    <source>
        <dbReference type="Pfam" id="PF02954"/>
    </source>
</evidence>
<dbReference type="SUPFAM" id="SSF46689">
    <property type="entry name" value="Homeodomain-like"/>
    <property type="match status" value="1"/>
</dbReference>
<organism evidence="3 5">
    <name type="scientific">Coprococcus comes</name>
    <dbReference type="NCBI Taxonomy" id="410072"/>
    <lineage>
        <taxon>Bacteria</taxon>
        <taxon>Bacillati</taxon>
        <taxon>Bacillota</taxon>
        <taxon>Clostridia</taxon>
        <taxon>Lachnospirales</taxon>
        <taxon>Lachnospiraceae</taxon>
        <taxon>Coprococcus</taxon>
    </lineage>
</organism>
<dbReference type="Proteomes" id="UP000286595">
    <property type="component" value="Unassembled WGS sequence"/>
</dbReference>
<dbReference type="GO" id="GO:0043565">
    <property type="term" value="F:sequence-specific DNA binding"/>
    <property type="evidence" value="ECO:0007669"/>
    <property type="project" value="InterPro"/>
</dbReference>
<comment type="caution">
    <text evidence="3">The sequence shown here is derived from an EMBL/GenBank/DDBJ whole genome shotgun (WGS) entry which is preliminary data.</text>
</comment>
<proteinExistence type="predicted"/>
<dbReference type="Pfam" id="PF02954">
    <property type="entry name" value="HTH_8"/>
    <property type="match status" value="1"/>
</dbReference>